<name>A0A330LL92_9GAMM</name>
<dbReference type="OrthoDB" id="5918833at2"/>
<dbReference type="InterPro" id="IPR001647">
    <property type="entry name" value="HTH_TetR"/>
</dbReference>
<dbReference type="PROSITE" id="PS50977">
    <property type="entry name" value="HTH_TETR_2"/>
    <property type="match status" value="1"/>
</dbReference>
<dbReference type="InterPro" id="IPR009057">
    <property type="entry name" value="Homeodomain-like_sf"/>
</dbReference>
<dbReference type="Proteomes" id="UP000250163">
    <property type="component" value="Chromosome MORIYA"/>
</dbReference>
<feature type="domain" description="HTH tetR-type" evidence="3">
    <location>
        <begin position="10"/>
        <end position="70"/>
    </location>
</feature>
<dbReference type="Gene3D" id="1.10.357.10">
    <property type="entry name" value="Tetracycline Repressor, domain 2"/>
    <property type="match status" value="1"/>
</dbReference>
<evidence type="ECO:0000256" key="1">
    <source>
        <dbReference type="ARBA" id="ARBA00023125"/>
    </source>
</evidence>
<dbReference type="Pfam" id="PF00440">
    <property type="entry name" value="TetR_N"/>
    <property type="match status" value="1"/>
</dbReference>
<dbReference type="SUPFAM" id="SSF46689">
    <property type="entry name" value="Homeodomain-like"/>
    <property type="match status" value="1"/>
</dbReference>
<accession>A0A330LL92</accession>
<protein>
    <submittedName>
        <fullName evidence="4">Transcriptional regulator, TetR family</fullName>
    </submittedName>
</protein>
<organism evidence="4 5">
    <name type="scientific">Moritella yayanosii</name>
    <dbReference type="NCBI Taxonomy" id="69539"/>
    <lineage>
        <taxon>Bacteria</taxon>
        <taxon>Pseudomonadati</taxon>
        <taxon>Pseudomonadota</taxon>
        <taxon>Gammaproteobacteria</taxon>
        <taxon>Alteromonadales</taxon>
        <taxon>Moritellaceae</taxon>
        <taxon>Moritella</taxon>
    </lineage>
</organism>
<dbReference type="PRINTS" id="PR00455">
    <property type="entry name" value="HTHTETR"/>
</dbReference>
<evidence type="ECO:0000256" key="2">
    <source>
        <dbReference type="PROSITE-ProRule" id="PRU00335"/>
    </source>
</evidence>
<reference evidence="5" key="1">
    <citation type="submission" date="2018-05" db="EMBL/GenBank/DDBJ databases">
        <authorList>
            <person name="Cea G.-C."/>
            <person name="William W."/>
        </authorList>
    </citation>
    <scope>NUCLEOTIDE SEQUENCE [LARGE SCALE GENOMIC DNA]</scope>
    <source>
        <strain evidence="5">DB21MT 5</strain>
    </source>
</reference>
<dbReference type="KEGG" id="mya:MORIYA_1306"/>
<gene>
    <name evidence="4" type="ORF">MORIYA_1306</name>
</gene>
<dbReference type="GO" id="GO:0003677">
    <property type="term" value="F:DNA binding"/>
    <property type="evidence" value="ECO:0007669"/>
    <property type="project" value="UniProtKB-UniRule"/>
</dbReference>
<dbReference type="AlphaFoldDB" id="A0A330LL92"/>
<evidence type="ECO:0000313" key="4">
    <source>
        <dbReference type="EMBL" id="SQD77784.1"/>
    </source>
</evidence>
<dbReference type="RefSeq" id="WP_112713555.1">
    <property type="nucleotide sequence ID" value="NZ_LS483250.1"/>
</dbReference>
<keyword evidence="5" id="KW-1185">Reference proteome</keyword>
<dbReference type="EMBL" id="LS483250">
    <property type="protein sequence ID" value="SQD77784.1"/>
    <property type="molecule type" value="Genomic_DNA"/>
</dbReference>
<feature type="DNA-binding region" description="H-T-H motif" evidence="2">
    <location>
        <begin position="33"/>
        <end position="52"/>
    </location>
</feature>
<evidence type="ECO:0000313" key="5">
    <source>
        <dbReference type="Proteomes" id="UP000250163"/>
    </source>
</evidence>
<proteinExistence type="predicted"/>
<keyword evidence="1 2" id="KW-0238">DNA-binding</keyword>
<sequence>MAPAPKYSLQEQENMILDAAAQCIEQTSLIDFTMSSVAKTAGMSMGSIYKHVQCKEDIIFALAIRVYHHQSSVFEQVIALPLTTPERLIGISLLDPLKIQVYSFDIHLDALVTNELVVKRTSKLWRDRMIDAHKKCEQLFYRCMSEAVDSGELSAEGEIEEFIEEINLGGWALTVGYQSVMRVVQIREIAQGDAQLHEPTACDAPIVRIFTRLFNSYQWQKPLDSAGIKHTAKLLTEHNLR</sequence>
<evidence type="ECO:0000259" key="3">
    <source>
        <dbReference type="PROSITE" id="PS50977"/>
    </source>
</evidence>